<gene>
    <name evidence="3" type="ORF">EPV75_09835</name>
</gene>
<dbReference type="InterPro" id="IPR015168">
    <property type="entry name" value="SsuA/THI5"/>
</dbReference>
<evidence type="ECO:0000259" key="2">
    <source>
        <dbReference type="Pfam" id="PF09084"/>
    </source>
</evidence>
<evidence type="ECO:0000256" key="1">
    <source>
        <dbReference type="SAM" id="SignalP"/>
    </source>
</evidence>
<dbReference type="Proteomes" id="UP000285478">
    <property type="component" value="Chromosome"/>
</dbReference>
<feature type="signal peptide" evidence="1">
    <location>
        <begin position="1"/>
        <end position="21"/>
    </location>
</feature>
<dbReference type="PANTHER" id="PTHR31528">
    <property type="entry name" value="4-AMINO-5-HYDROXYMETHYL-2-METHYLPYRIMIDINE PHOSPHATE SYNTHASE THI11-RELATED"/>
    <property type="match status" value="1"/>
</dbReference>
<evidence type="ECO:0000313" key="3">
    <source>
        <dbReference type="EMBL" id="QAB15946.1"/>
    </source>
</evidence>
<feature type="chain" id="PRO_5019019788" evidence="1">
    <location>
        <begin position="22"/>
        <end position="334"/>
    </location>
</feature>
<keyword evidence="1" id="KW-0732">Signal</keyword>
<protein>
    <submittedName>
        <fullName evidence="3">ABC transporter substrate-binding protein</fullName>
    </submittedName>
</protein>
<dbReference type="KEGG" id="htr:EPV75_09835"/>
<dbReference type="SUPFAM" id="SSF53850">
    <property type="entry name" value="Periplasmic binding protein-like II"/>
    <property type="match status" value="1"/>
</dbReference>
<dbReference type="AlphaFoldDB" id="A0A410H4X7"/>
<proteinExistence type="predicted"/>
<dbReference type="RefSeq" id="WP_128385271.1">
    <property type="nucleotide sequence ID" value="NZ_CP035033.1"/>
</dbReference>
<organism evidence="3 4">
    <name type="scientific">Hydrogenovibrio thermophilus</name>
    <dbReference type="NCBI Taxonomy" id="265883"/>
    <lineage>
        <taxon>Bacteria</taxon>
        <taxon>Pseudomonadati</taxon>
        <taxon>Pseudomonadota</taxon>
        <taxon>Gammaproteobacteria</taxon>
        <taxon>Thiotrichales</taxon>
        <taxon>Piscirickettsiaceae</taxon>
        <taxon>Hydrogenovibrio</taxon>
    </lineage>
</organism>
<keyword evidence="4" id="KW-1185">Reference proteome</keyword>
<dbReference type="GO" id="GO:0009228">
    <property type="term" value="P:thiamine biosynthetic process"/>
    <property type="evidence" value="ECO:0007669"/>
    <property type="project" value="InterPro"/>
</dbReference>
<dbReference type="Gene3D" id="3.40.190.10">
    <property type="entry name" value="Periplasmic binding protein-like II"/>
    <property type="match status" value="2"/>
</dbReference>
<sequence length="334" mass="36543">MKLKRFFALALTAMTALPALAATPVKFTLDWKFEGPAAAYLVALEKGYYKDAGLDVTIDSGKGSLDAIPKVASGTYQFGFADINSLIKFKDQNPNSELKGILMVYDKPPFAIIGSKQTGVAKPKDLEGKTLGAPAPDGAYAQWKAFTDVTGINPSEVNIDNVSFAVRESMLVQKRVDAITGYSFSSFLNLRKIGLPAEDINVMLMADYGLKLYGNTILVNPEFAKQNPELVKGFVKATIKGWQYAVAHPEESIQYVIERNKIAKKAVETQRLQMCIDDNVVTDNVKANGFGGVDSARMAEAIDQVGLTYDFKNKPTPEAVFTEEFLPAKSEREL</sequence>
<dbReference type="Pfam" id="PF09084">
    <property type="entry name" value="NMT1"/>
    <property type="match status" value="1"/>
</dbReference>
<dbReference type="EMBL" id="CP035033">
    <property type="protein sequence ID" value="QAB15946.1"/>
    <property type="molecule type" value="Genomic_DNA"/>
</dbReference>
<name>A0A410H4X7_9GAMM</name>
<reference evidence="3 4" key="1">
    <citation type="journal article" date="2018" name="Environ. Microbiol.">
        <title>Genomes of ubiquitous marine and hypersaline Hydrogenovibrio, Thiomicrorhabdus and Thiomicrospira spp. encode a diversity of mechanisms to sustain chemolithoautotrophy in heterogeneous environments.</title>
        <authorList>
            <person name="Scott K.M."/>
            <person name="Williams J."/>
            <person name="Porter C.M.B."/>
            <person name="Russel S."/>
            <person name="Harmer T.L."/>
            <person name="Paul J.H."/>
            <person name="Antonen K.M."/>
            <person name="Bridges M.K."/>
            <person name="Camper G.J."/>
            <person name="Campla C.K."/>
            <person name="Casella L.G."/>
            <person name="Chase E."/>
            <person name="Conrad J.W."/>
            <person name="Cruz M.C."/>
            <person name="Dunlap D.S."/>
            <person name="Duran L."/>
            <person name="Fahsbender E.M."/>
            <person name="Goldsmith D.B."/>
            <person name="Keeley R.F."/>
            <person name="Kondoff M.R."/>
            <person name="Kussy B.I."/>
            <person name="Lane M.K."/>
            <person name="Lawler S."/>
            <person name="Leigh B.A."/>
            <person name="Lewis C."/>
            <person name="Lostal L.M."/>
            <person name="Marking D."/>
            <person name="Mancera P.A."/>
            <person name="McClenthan E.C."/>
            <person name="McIntyre E.A."/>
            <person name="Mine J.A."/>
            <person name="Modi S."/>
            <person name="Moore B.D."/>
            <person name="Morgan W.A."/>
            <person name="Nelson K.M."/>
            <person name="Nguyen K.N."/>
            <person name="Ogburn N."/>
            <person name="Parrino D.G."/>
            <person name="Pedapudi A.D."/>
            <person name="Pelham R.P."/>
            <person name="Preece A.M."/>
            <person name="Rampersad E.A."/>
            <person name="Richardson J.C."/>
            <person name="Rodgers C.M."/>
            <person name="Schaffer B.L."/>
            <person name="Sheridan N.E."/>
            <person name="Solone M.R."/>
            <person name="Staley Z.R."/>
            <person name="Tabuchi M."/>
            <person name="Waide R.J."/>
            <person name="Wanjugi P.W."/>
            <person name="Young S."/>
            <person name="Clum A."/>
            <person name="Daum C."/>
            <person name="Huntemann M."/>
            <person name="Ivanova N."/>
            <person name="Kyrpides N."/>
            <person name="Mikhailova N."/>
            <person name="Palaniappan K."/>
            <person name="Pillay M."/>
            <person name="Reddy T.B.K."/>
            <person name="Shapiro N."/>
            <person name="Stamatis D."/>
            <person name="Varghese N."/>
            <person name="Woyke T."/>
            <person name="Boden R."/>
            <person name="Freyermuth S.K."/>
            <person name="Kerfeld C.A."/>
        </authorList>
    </citation>
    <scope>NUCLEOTIDE SEQUENCE [LARGE SCALE GENOMIC DNA]</scope>
    <source>
        <strain evidence="3 4">JR-2</strain>
    </source>
</reference>
<dbReference type="PANTHER" id="PTHR31528:SF15">
    <property type="entry name" value="RIBOFLAVIN-BINDING PROTEIN RIBY"/>
    <property type="match status" value="1"/>
</dbReference>
<dbReference type="InterPro" id="IPR027939">
    <property type="entry name" value="NMT1/THI5"/>
</dbReference>
<accession>A0A410H4X7</accession>
<feature type="domain" description="SsuA/THI5-like" evidence="2">
    <location>
        <begin position="38"/>
        <end position="251"/>
    </location>
</feature>
<evidence type="ECO:0000313" key="4">
    <source>
        <dbReference type="Proteomes" id="UP000285478"/>
    </source>
</evidence>